<protein>
    <submittedName>
        <fullName evidence="1">Uncharacterized protein</fullName>
    </submittedName>
</protein>
<dbReference type="Proteomes" id="UP000824049">
    <property type="component" value="Unassembled WGS sequence"/>
</dbReference>
<comment type="caution">
    <text evidence="1">The sequence shown here is derived from an EMBL/GenBank/DDBJ whole genome shotgun (WGS) entry which is preliminary data.</text>
</comment>
<proteinExistence type="predicted"/>
<sequence length="134" mass="14958">MKKKGIPVMNVGISLLILIFMTLALLTFSVLSLENAVADRRLSQKAADHTTAYYDAANRIQEQIADRMQEAQEQNLAAGTQFSFQEEVSDGQILVASVVVTGDGEERDFDVVQWQLQSSEDWEADRSLDVYQGE</sequence>
<gene>
    <name evidence="1" type="ORF">H9968_03875</name>
</gene>
<dbReference type="EMBL" id="DXBR01000040">
    <property type="protein sequence ID" value="HIZ39053.1"/>
    <property type="molecule type" value="Genomic_DNA"/>
</dbReference>
<dbReference type="AlphaFoldDB" id="A0A9D2J782"/>
<organism evidence="1 2">
    <name type="scientific">Candidatus Anaerobutyricum stercoris</name>
    <dbReference type="NCBI Taxonomy" id="2838457"/>
    <lineage>
        <taxon>Bacteria</taxon>
        <taxon>Bacillati</taxon>
        <taxon>Bacillota</taxon>
        <taxon>Clostridia</taxon>
        <taxon>Lachnospirales</taxon>
        <taxon>Lachnospiraceae</taxon>
        <taxon>Anaerobutyricum</taxon>
    </lineage>
</organism>
<reference evidence="1" key="1">
    <citation type="journal article" date="2021" name="PeerJ">
        <title>Extensive microbial diversity within the chicken gut microbiome revealed by metagenomics and culture.</title>
        <authorList>
            <person name="Gilroy R."/>
            <person name="Ravi A."/>
            <person name="Getino M."/>
            <person name="Pursley I."/>
            <person name="Horton D.L."/>
            <person name="Alikhan N.F."/>
            <person name="Baker D."/>
            <person name="Gharbi K."/>
            <person name="Hall N."/>
            <person name="Watson M."/>
            <person name="Adriaenssens E.M."/>
            <person name="Foster-Nyarko E."/>
            <person name="Jarju S."/>
            <person name="Secka A."/>
            <person name="Antonio M."/>
            <person name="Oren A."/>
            <person name="Chaudhuri R.R."/>
            <person name="La Ragione R."/>
            <person name="Hildebrand F."/>
            <person name="Pallen M.J."/>
        </authorList>
    </citation>
    <scope>NUCLEOTIDE SEQUENCE</scope>
    <source>
        <strain evidence="1">CHK179-28034</strain>
    </source>
</reference>
<reference evidence="1" key="2">
    <citation type="submission" date="2021-04" db="EMBL/GenBank/DDBJ databases">
        <authorList>
            <person name="Gilroy R."/>
        </authorList>
    </citation>
    <scope>NUCLEOTIDE SEQUENCE</scope>
    <source>
        <strain evidence="1">CHK179-28034</strain>
    </source>
</reference>
<evidence type="ECO:0000313" key="1">
    <source>
        <dbReference type="EMBL" id="HIZ39053.1"/>
    </source>
</evidence>
<name>A0A9D2J782_9FIRM</name>
<evidence type="ECO:0000313" key="2">
    <source>
        <dbReference type="Proteomes" id="UP000824049"/>
    </source>
</evidence>
<accession>A0A9D2J782</accession>